<reference evidence="3" key="1">
    <citation type="journal article" date="2020" name="BMC Genomics">
        <title>Correction to: Identification and distribution of gene clusters required for synthesis of sphingolipid metabolism inhibitors in diverse species of the filamentous fungus Fusarium.</title>
        <authorList>
            <person name="Kim H.S."/>
            <person name="Lohmar J.M."/>
            <person name="Busman M."/>
            <person name="Brown D.W."/>
            <person name="Naumann T.A."/>
            <person name="Divon H.H."/>
            <person name="Lysoe E."/>
            <person name="Uhlig S."/>
            <person name="Proctor R.H."/>
        </authorList>
    </citation>
    <scope>NUCLEOTIDE SEQUENCE</scope>
    <source>
        <strain evidence="3">NRRL 20472</strain>
    </source>
</reference>
<proteinExistence type="predicted"/>
<evidence type="ECO:0000256" key="2">
    <source>
        <dbReference type="SAM" id="Phobius"/>
    </source>
</evidence>
<feature type="transmembrane region" description="Helical" evidence="2">
    <location>
        <begin position="56"/>
        <end position="79"/>
    </location>
</feature>
<name>A0A8H4TWQ9_9HYPO</name>
<gene>
    <name evidence="3" type="ORF">FSARC_6744</name>
</gene>
<dbReference type="Proteomes" id="UP000622797">
    <property type="component" value="Unassembled WGS sequence"/>
</dbReference>
<dbReference type="AlphaFoldDB" id="A0A8H4TWQ9"/>
<protein>
    <submittedName>
        <fullName evidence="3">Uncharacterized protein</fullName>
    </submittedName>
</protein>
<dbReference type="EMBL" id="JABEXW010000348">
    <property type="protein sequence ID" value="KAF4965442.1"/>
    <property type="molecule type" value="Genomic_DNA"/>
</dbReference>
<comment type="caution">
    <text evidence="3">The sequence shown here is derived from an EMBL/GenBank/DDBJ whole genome shotgun (WGS) entry which is preliminary data.</text>
</comment>
<feature type="region of interest" description="Disordered" evidence="1">
    <location>
        <begin position="88"/>
        <end position="108"/>
    </location>
</feature>
<reference evidence="3" key="2">
    <citation type="submission" date="2020-05" db="EMBL/GenBank/DDBJ databases">
        <authorList>
            <person name="Kim H.-S."/>
            <person name="Proctor R.H."/>
            <person name="Brown D.W."/>
        </authorList>
    </citation>
    <scope>NUCLEOTIDE SEQUENCE</scope>
    <source>
        <strain evidence="3">NRRL 20472</strain>
    </source>
</reference>
<keyword evidence="4" id="KW-1185">Reference proteome</keyword>
<evidence type="ECO:0000256" key="1">
    <source>
        <dbReference type="SAM" id="MobiDB-lite"/>
    </source>
</evidence>
<organism evidence="3 4">
    <name type="scientific">Fusarium sarcochroum</name>
    <dbReference type="NCBI Taxonomy" id="1208366"/>
    <lineage>
        <taxon>Eukaryota</taxon>
        <taxon>Fungi</taxon>
        <taxon>Dikarya</taxon>
        <taxon>Ascomycota</taxon>
        <taxon>Pezizomycotina</taxon>
        <taxon>Sordariomycetes</taxon>
        <taxon>Hypocreomycetidae</taxon>
        <taxon>Hypocreales</taxon>
        <taxon>Nectriaceae</taxon>
        <taxon>Fusarium</taxon>
        <taxon>Fusarium lateritium species complex</taxon>
    </lineage>
</organism>
<accession>A0A8H4TWQ9</accession>
<evidence type="ECO:0000313" key="4">
    <source>
        <dbReference type="Proteomes" id="UP000622797"/>
    </source>
</evidence>
<keyword evidence="2" id="KW-0812">Transmembrane</keyword>
<keyword evidence="2" id="KW-0472">Membrane</keyword>
<evidence type="ECO:0000313" key="3">
    <source>
        <dbReference type="EMBL" id="KAF4965442.1"/>
    </source>
</evidence>
<sequence>MAPLPVAFPQALPPPPPAAAPIATATPPESITAKFHIWWQGVVFWFTDPSKERTRWTVGGIAGAILVTIIILVLLFLFIKSKTALKGLQANQEEPKEEPPKEGPPPAE</sequence>
<keyword evidence="2" id="KW-1133">Transmembrane helix</keyword>